<dbReference type="Proteomes" id="UP000027734">
    <property type="component" value="Unassembled WGS sequence"/>
</dbReference>
<dbReference type="EMBL" id="JAMC01000002">
    <property type="protein sequence ID" value="KEJ90334.1"/>
    <property type="molecule type" value="Genomic_DNA"/>
</dbReference>
<reference evidence="1 2" key="1">
    <citation type="submission" date="2014-01" db="EMBL/GenBank/DDBJ databases">
        <title>Sulfitobacter donghicola JCM 14565 Genome Sequencing.</title>
        <authorList>
            <person name="Lai Q."/>
            <person name="Hong Z."/>
        </authorList>
    </citation>
    <scope>NUCLEOTIDE SEQUENCE [LARGE SCALE GENOMIC DNA]</scope>
    <source>
        <strain evidence="1 2">JCM 14565</strain>
    </source>
</reference>
<dbReference type="STRING" id="1300350.Z948_397"/>
<proteinExistence type="predicted"/>
<protein>
    <submittedName>
        <fullName evidence="1">Uncharacterized protein</fullName>
    </submittedName>
</protein>
<accession>A0A073IKN9</accession>
<keyword evidence="2" id="KW-1185">Reference proteome</keyword>
<evidence type="ECO:0000313" key="2">
    <source>
        <dbReference type="Proteomes" id="UP000027734"/>
    </source>
</evidence>
<organism evidence="1 2">
    <name type="scientific">Sulfitobacter donghicola DSW-25 = KCTC 12864 = JCM 14565</name>
    <dbReference type="NCBI Taxonomy" id="1300350"/>
    <lineage>
        <taxon>Bacteria</taxon>
        <taxon>Pseudomonadati</taxon>
        <taxon>Pseudomonadota</taxon>
        <taxon>Alphaproteobacteria</taxon>
        <taxon>Rhodobacterales</taxon>
        <taxon>Roseobacteraceae</taxon>
        <taxon>Sulfitobacter</taxon>
    </lineage>
</organism>
<evidence type="ECO:0000313" key="1">
    <source>
        <dbReference type="EMBL" id="KEJ90334.1"/>
    </source>
</evidence>
<comment type="caution">
    <text evidence="1">The sequence shown here is derived from an EMBL/GenBank/DDBJ whole genome shotgun (WGS) entry which is preliminary data.</text>
</comment>
<gene>
    <name evidence="1" type="ORF">DSW25_08085</name>
</gene>
<name>A0A073IKN9_9RHOB</name>
<dbReference type="AlphaFoldDB" id="A0A073IKN9"/>
<sequence length="60" mass="6375">MAHDCVIVGSSFGGATAAARMANWMEPLPVCQKREMRNNSKGSARFLSVNPLAPMPNAQG</sequence>